<evidence type="ECO:0000256" key="9">
    <source>
        <dbReference type="ARBA" id="ARBA00025772"/>
    </source>
</evidence>
<dbReference type="NCBIfam" id="NF047827">
    <property type="entry name" value="T3SSXpsH"/>
    <property type="match status" value="1"/>
</dbReference>
<keyword evidence="6" id="KW-0812">Transmembrane</keyword>
<evidence type="ECO:0000256" key="5">
    <source>
        <dbReference type="ARBA" id="ARBA00022519"/>
    </source>
</evidence>
<dbReference type="Proteomes" id="UP000242857">
    <property type="component" value="Unassembled WGS sequence"/>
</dbReference>
<dbReference type="STRING" id="213588.SAMN02745204_01119"/>
<dbReference type="InterPro" id="IPR022346">
    <property type="entry name" value="T2SS_GspH"/>
</dbReference>
<reference evidence="13" key="1">
    <citation type="submission" date="2016-11" db="EMBL/GenBank/DDBJ databases">
        <authorList>
            <person name="Varghese N."/>
            <person name="Submissions S."/>
        </authorList>
    </citation>
    <scope>NUCLEOTIDE SEQUENCE [LARGE SCALE GENOMIC DNA]</scope>
    <source>
        <strain evidence="13">DSM 14834</strain>
    </source>
</reference>
<comment type="subcellular location">
    <subcellularLocation>
        <location evidence="1">Cell inner membrane</location>
        <topology evidence="1">Single-pass membrane protein</topology>
    </subcellularLocation>
</comment>
<evidence type="ECO:0000256" key="3">
    <source>
        <dbReference type="ARBA" id="ARBA00022475"/>
    </source>
</evidence>
<dbReference type="PROSITE" id="PS00409">
    <property type="entry name" value="PROKAR_NTER_METHYL"/>
    <property type="match status" value="1"/>
</dbReference>
<dbReference type="RefSeq" id="WP_072755630.1">
    <property type="nucleotide sequence ID" value="NZ_FQUK01000014.1"/>
</dbReference>
<gene>
    <name evidence="12" type="ORF">SAMN02745204_01119</name>
</gene>
<dbReference type="Pfam" id="PF12019">
    <property type="entry name" value="GspH"/>
    <property type="match status" value="1"/>
</dbReference>
<evidence type="ECO:0000313" key="13">
    <source>
        <dbReference type="Proteomes" id="UP000242857"/>
    </source>
</evidence>
<evidence type="ECO:0000259" key="11">
    <source>
        <dbReference type="Pfam" id="PF12019"/>
    </source>
</evidence>
<name>A0A1M4W7Y8_9GAMM</name>
<keyword evidence="3" id="KW-1003">Cell membrane</keyword>
<comment type="similarity">
    <text evidence="9">Belongs to the GSP H family.</text>
</comment>
<keyword evidence="5" id="KW-0997">Cell inner membrane</keyword>
<evidence type="ECO:0000256" key="8">
    <source>
        <dbReference type="ARBA" id="ARBA00023136"/>
    </source>
</evidence>
<protein>
    <recommendedName>
        <fullName evidence="2">Type II secretion system protein H</fullName>
    </recommendedName>
    <alternativeName>
        <fullName evidence="10">General secretion pathway protein H</fullName>
    </alternativeName>
</protein>
<keyword evidence="4" id="KW-0488">Methylation</keyword>
<dbReference type="EMBL" id="FQUK01000014">
    <property type="protein sequence ID" value="SHE77317.1"/>
    <property type="molecule type" value="Genomic_DNA"/>
</dbReference>
<dbReference type="GO" id="GO:0015627">
    <property type="term" value="C:type II protein secretion system complex"/>
    <property type="evidence" value="ECO:0007669"/>
    <property type="project" value="InterPro"/>
</dbReference>
<keyword evidence="13" id="KW-1185">Reference proteome</keyword>
<dbReference type="GO" id="GO:0005886">
    <property type="term" value="C:plasma membrane"/>
    <property type="evidence" value="ECO:0007669"/>
    <property type="project" value="UniProtKB-SubCell"/>
</dbReference>
<evidence type="ECO:0000256" key="10">
    <source>
        <dbReference type="ARBA" id="ARBA00030775"/>
    </source>
</evidence>
<dbReference type="SUPFAM" id="SSF54523">
    <property type="entry name" value="Pili subunits"/>
    <property type="match status" value="1"/>
</dbReference>
<dbReference type="OrthoDB" id="8481584at2"/>
<feature type="domain" description="General secretion pathway GspH" evidence="11">
    <location>
        <begin position="45"/>
        <end position="143"/>
    </location>
</feature>
<dbReference type="AlphaFoldDB" id="A0A1M4W7Y8"/>
<sequence length="157" mass="17031">MRGHQPAAGMTLLEMLLVLVLIAAATLLTMTAFSGSLRGMQLHQAAREVAAQLRFTRALAIRTGQPQEFVLDVRQRRWRAPEGRRGQLPDVGVLRFRGAGGQQLLGAQHAELGVVRFFPDGAATGGQLRLEAAGAGWQVEVGWLTGEVRLQRIGEGR</sequence>
<organism evidence="12 13">
    <name type="scientific">Thermomonas hydrothermalis</name>
    <dbReference type="NCBI Taxonomy" id="213588"/>
    <lineage>
        <taxon>Bacteria</taxon>
        <taxon>Pseudomonadati</taxon>
        <taxon>Pseudomonadota</taxon>
        <taxon>Gammaproteobacteria</taxon>
        <taxon>Lysobacterales</taxon>
        <taxon>Lysobacteraceae</taxon>
        <taxon>Thermomonas</taxon>
    </lineage>
</organism>
<evidence type="ECO:0000313" key="12">
    <source>
        <dbReference type="EMBL" id="SHE77317.1"/>
    </source>
</evidence>
<dbReference type="GO" id="GO:0015628">
    <property type="term" value="P:protein secretion by the type II secretion system"/>
    <property type="evidence" value="ECO:0007669"/>
    <property type="project" value="InterPro"/>
</dbReference>
<evidence type="ECO:0000256" key="2">
    <source>
        <dbReference type="ARBA" id="ARBA00021549"/>
    </source>
</evidence>
<evidence type="ECO:0000256" key="1">
    <source>
        <dbReference type="ARBA" id="ARBA00004377"/>
    </source>
</evidence>
<dbReference type="InterPro" id="IPR045584">
    <property type="entry name" value="Pilin-like"/>
</dbReference>
<evidence type="ECO:0000256" key="4">
    <source>
        <dbReference type="ARBA" id="ARBA00022481"/>
    </source>
</evidence>
<accession>A0A1M4W7Y8</accession>
<evidence type="ECO:0000256" key="6">
    <source>
        <dbReference type="ARBA" id="ARBA00022692"/>
    </source>
</evidence>
<proteinExistence type="inferred from homology"/>
<dbReference type="InterPro" id="IPR012902">
    <property type="entry name" value="N_methyl_site"/>
</dbReference>
<keyword evidence="8" id="KW-0472">Membrane</keyword>
<keyword evidence="7" id="KW-1133">Transmembrane helix</keyword>
<evidence type="ECO:0000256" key="7">
    <source>
        <dbReference type="ARBA" id="ARBA00022989"/>
    </source>
</evidence>